<proteinExistence type="predicted"/>
<organism evidence="5 6">
    <name type="scientific">Halogeometricum limi</name>
    <dbReference type="NCBI Taxonomy" id="555875"/>
    <lineage>
        <taxon>Archaea</taxon>
        <taxon>Methanobacteriati</taxon>
        <taxon>Methanobacteriota</taxon>
        <taxon>Stenosarchaea group</taxon>
        <taxon>Halobacteria</taxon>
        <taxon>Halobacteriales</taxon>
        <taxon>Haloferacaceae</taxon>
        <taxon>Halogeometricum</taxon>
    </lineage>
</organism>
<dbReference type="AlphaFoldDB" id="A0A1I6GVQ1"/>
<dbReference type="InterPro" id="IPR001307">
    <property type="entry name" value="Thiosulphate_STrfase_CS"/>
</dbReference>
<dbReference type="STRING" id="555875.SAMN04488124_1583"/>
<dbReference type="CDD" id="cd01448">
    <property type="entry name" value="TST_Repeat_1"/>
    <property type="match status" value="1"/>
</dbReference>
<dbReference type="PANTHER" id="PTHR43855">
    <property type="entry name" value="THIOSULFATE SULFURTRANSFERASE"/>
    <property type="match status" value="1"/>
</dbReference>
<dbReference type="SUPFAM" id="SSF52821">
    <property type="entry name" value="Rhodanese/Cell cycle control phosphatase"/>
    <property type="match status" value="2"/>
</dbReference>
<feature type="region of interest" description="Disordered" evidence="3">
    <location>
        <begin position="1"/>
        <end position="25"/>
    </location>
</feature>
<feature type="compositionally biased region" description="Basic and acidic residues" evidence="3">
    <location>
        <begin position="1"/>
        <end position="19"/>
    </location>
</feature>
<evidence type="ECO:0000256" key="3">
    <source>
        <dbReference type="SAM" id="MobiDB-lite"/>
    </source>
</evidence>
<feature type="domain" description="Rhodanese" evidence="4">
    <location>
        <begin position="39"/>
        <end position="147"/>
    </location>
</feature>
<keyword evidence="6" id="KW-1185">Reference proteome</keyword>
<keyword evidence="2 5" id="KW-0808">Transferase</keyword>
<evidence type="ECO:0000313" key="6">
    <source>
        <dbReference type="Proteomes" id="UP000243250"/>
    </source>
</evidence>
<sequence length="324" mass="36119">MMSDAERSDPEIAETHGGNDDALVSPEWLSDHLDEFASDDPDYRLVEADIEYEESYAERHIPGAVGFRWGTHLQDSVERDVLKRAAFEDVVENAGITEDTTVVLYGDESNQWAAYTYWQFKYYGHEDVRLLDGGRAYWVDEGYPTTDDEPSFSRREYDSAGPNEGLRAYLGRVEDVAAIEGESSAEGRAAVGDDPEIPLVDVRSEAEYCGEIVAPEGSTETARRAGHIPGATNVSWKENLDDDGRFKSGDELRSVYAESGIEGESEVVTYCRIGERSSLTWFTLHELLGWDVTNYDGSWTEWGNLVRQPVAVDVEDPASADAKE</sequence>
<dbReference type="PROSITE" id="PS00380">
    <property type="entry name" value="RHODANESE_1"/>
    <property type="match status" value="1"/>
</dbReference>
<evidence type="ECO:0000256" key="2">
    <source>
        <dbReference type="RuleBase" id="RU000507"/>
    </source>
</evidence>
<dbReference type="InterPro" id="IPR036873">
    <property type="entry name" value="Rhodanese-like_dom_sf"/>
</dbReference>
<evidence type="ECO:0000313" key="5">
    <source>
        <dbReference type="EMBL" id="SFR46161.1"/>
    </source>
</evidence>
<reference evidence="6" key="1">
    <citation type="submission" date="2016-10" db="EMBL/GenBank/DDBJ databases">
        <authorList>
            <person name="Varghese N."/>
            <person name="Submissions S."/>
        </authorList>
    </citation>
    <scope>NUCLEOTIDE SEQUENCE [LARGE SCALE GENOMIC DNA]</scope>
    <source>
        <strain evidence="6">CGMCC 1.8711</strain>
    </source>
</reference>
<dbReference type="InterPro" id="IPR051126">
    <property type="entry name" value="Thiosulfate_sulfurtransferase"/>
</dbReference>
<gene>
    <name evidence="5" type="ORF">SAMN04488124_1583</name>
</gene>
<feature type="domain" description="Rhodanese" evidence="4">
    <location>
        <begin position="193"/>
        <end position="311"/>
    </location>
</feature>
<dbReference type="PROSITE" id="PS00683">
    <property type="entry name" value="RHODANESE_2"/>
    <property type="match status" value="1"/>
</dbReference>
<name>A0A1I6GVQ1_9EURY</name>
<protein>
    <recommendedName>
        <fullName evidence="2">Sulfurtransferase</fullName>
    </recommendedName>
</protein>
<dbReference type="PANTHER" id="PTHR43855:SF1">
    <property type="entry name" value="THIOSULFATE SULFURTRANSFERASE"/>
    <property type="match status" value="1"/>
</dbReference>
<keyword evidence="5" id="KW-0670">Pyruvate</keyword>
<dbReference type="SMART" id="SM00450">
    <property type="entry name" value="RHOD"/>
    <property type="match status" value="2"/>
</dbReference>
<dbReference type="EMBL" id="FOYS01000002">
    <property type="protein sequence ID" value="SFR46161.1"/>
    <property type="molecule type" value="Genomic_DNA"/>
</dbReference>
<dbReference type="Pfam" id="PF00581">
    <property type="entry name" value="Rhodanese"/>
    <property type="match status" value="2"/>
</dbReference>
<evidence type="ECO:0000256" key="1">
    <source>
        <dbReference type="ARBA" id="ARBA00022737"/>
    </source>
</evidence>
<accession>A0A1I6GVQ1</accession>
<evidence type="ECO:0000259" key="4">
    <source>
        <dbReference type="PROSITE" id="PS50206"/>
    </source>
</evidence>
<dbReference type="PROSITE" id="PS50206">
    <property type="entry name" value="RHODANESE_3"/>
    <property type="match status" value="2"/>
</dbReference>
<dbReference type="GO" id="GO:0004792">
    <property type="term" value="F:thiosulfate-cyanide sulfurtransferase activity"/>
    <property type="evidence" value="ECO:0007669"/>
    <property type="project" value="InterPro"/>
</dbReference>
<dbReference type="Gene3D" id="3.40.250.10">
    <property type="entry name" value="Rhodanese-like domain"/>
    <property type="match status" value="2"/>
</dbReference>
<keyword evidence="1" id="KW-0677">Repeat</keyword>
<dbReference type="CDD" id="cd01449">
    <property type="entry name" value="TST_Repeat_2"/>
    <property type="match status" value="1"/>
</dbReference>
<dbReference type="InterPro" id="IPR001763">
    <property type="entry name" value="Rhodanese-like_dom"/>
</dbReference>
<dbReference type="Proteomes" id="UP000243250">
    <property type="component" value="Unassembled WGS sequence"/>
</dbReference>